<comment type="caution">
    <text evidence="6">The sequence shown here is derived from an EMBL/GenBank/DDBJ whole genome shotgun (WGS) entry which is preliminary data.</text>
</comment>
<organism evidence="6 7">
    <name type="scientific">Autumnicola tepida</name>
    <dbReference type="NCBI Taxonomy" id="3075595"/>
    <lineage>
        <taxon>Bacteria</taxon>
        <taxon>Pseudomonadati</taxon>
        <taxon>Bacteroidota</taxon>
        <taxon>Flavobacteriia</taxon>
        <taxon>Flavobacteriales</taxon>
        <taxon>Flavobacteriaceae</taxon>
        <taxon>Autumnicola</taxon>
    </lineage>
</organism>
<name>A0ABU3C850_9FLAO</name>
<feature type="transmembrane region" description="Helical" evidence="4">
    <location>
        <begin position="6"/>
        <end position="29"/>
    </location>
</feature>
<evidence type="ECO:0000256" key="2">
    <source>
        <dbReference type="ARBA" id="ARBA00022676"/>
    </source>
</evidence>
<evidence type="ECO:0000313" key="6">
    <source>
        <dbReference type="EMBL" id="MDT0642448.1"/>
    </source>
</evidence>
<reference evidence="6 7" key="1">
    <citation type="submission" date="2023-09" db="EMBL/GenBank/DDBJ databases">
        <authorList>
            <person name="Rey-Velasco X."/>
        </authorList>
    </citation>
    <scope>NUCLEOTIDE SEQUENCE [LARGE SCALE GENOMIC DNA]</scope>
    <source>
        <strain evidence="6 7">F363</strain>
    </source>
</reference>
<dbReference type="Gene3D" id="3.90.550.10">
    <property type="entry name" value="Spore Coat Polysaccharide Biosynthesis Protein SpsA, Chain A"/>
    <property type="match status" value="1"/>
</dbReference>
<evidence type="ECO:0000256" key="4">
    <source>
        <dbReference type="SAM" id="Phobius"/>
    </source>
</evidence>
<dbReference type="InterPro" id="IPR001173">
    <property type="entry name" value="Glyco_trans_2-like"/>
</dbReference>
<gene>
    <name evidence="6" type="ORF">RM553_06345</name>
</gene>
<keyword evidence="3 6" id="KW-0808">Transferase</keyword>
<dbReference type="EMBL" id="JAVRHQ010000005">
    <property type="protein sequence ID" value="MDT0642448.1"/>
    <property type="molecule type" value="Genomic_DNA"/>
</dbReference>
<evidence type="ECO:0000259" key="5">
    <source>
        <dbReference type="Pfam" id="PF00535"/>
    </source>
</evidence>
<evidence type="ECO:0000256" key="3">
    <source>
        <dbReference type="ARBA" id="ARBA00022679"/>
    </source>
</evidence>
<keyword evidence="4" id="KW-1133">Transmembrane helix</keyword>
<dbReference type="Proteomes" id="UP001262889">
    <property type="component" value="Unassembled WGS sequence"/>
</dbReference>
<protein>
    <submittedName>
        <fullName evidence="6">Glycosyltransferase</fullName>
        <ecNumber evidence="6">2.4.-.-</ecNumber>
    </submittedName>
</protein>
<dbReference type="SUPFAM" id="SSF53448">
    <property type="entry name" value="Nucleotide-diphospho-sugar transferases"/>
    <property type="match status" value="1"/>
</dbReference>
<dbReference type="EC" id="2.4.-.-" evidence="6"/>
<feature type="transmembrane region" description="Helical" evidence="4">
    <location>
        <begin position="282"/>
        <end position="300"/>
    </location>
</feature>
<keyword evidence="4" id="KW-0472">Membrane</keyword>
<dbReference type="Pfam" id="PF00535">
    <property type="entry name" value="Glycos_transf_2"/>
    <property type="match status" value="1"/>
</dbReference>
<keyword evidence="2 6" id="KW-0328">Glycosyltransferase</keyword>
<keyword evidence="7" id="KW-1185">Reference proteome</keyword>
<feature type="transmembrane region" description="Helical" evidence="4">
    <location>
        <begin position="306"/>
        <end position="326"/>
    </location>
</feature>
<evidence type="ECO:0000313" key="7">
    <source>
        <dbReference type="Proteomes" id="UP001262889"/>
    </source>
</evidence>
<dbReference type="InterPro" id="IPR029044">
    <property type="entry name" value="Nucleotide-diphossugar_trans"/>
</dbReference>
<accession>A0ABU3C850</accession>
<sequence length="368" mass="42042">MTTILLAVFVLFAAINLTYFLTFFSFASARQQTASSPKTEAPVSVIICAKNEAQNLNTFLPAILEQEYPHFEVILINDASVDNTLEVMEKYQQLDGRIQIVDVVNNEAFWANKKYALTLGIKKAKYQHLLFTDADCAPQSKNWISEMSKNFNPEKSIVLGYGGYFKNKSSILNKLIRFETMLTAIQYFSYAKLGSPYMGVGRNLAYTSAQFYQQNGFAAHLHLRSGDDDLFVNECATADNTALCYNHSSITRSVPKNSFGKWITQKRRHISVAGHYKKKHQLLLSLFYISQVGFWVFFPFLLLTAYWQIALAIFGVVLITKGLLYFKSAEKLDEKDVVWLFPFMELFLIITQFGIFIANIFSKPTHWK</sequence>
<feature type="transmembrane region" description="Helical" evidence="4">
    <location>
        <begin position="338"/>
        <end position="361"/>
    </location>
</feature>
<dbReference type="PANTHER" id="PTHR43630:SF1">
    <property type="entry name" value="POLY-BETA-1,6-N-ACETYL-D-GLUCOSAMINE SYNTHASE"/>
    <property type="match status" value="1"/>
</dbReference>
<dbReference type="PANTHER" id="PTHR43630">
    <property type="entry name" value="POLY-BETA-1,6-N-ACETYL-D-GLUCOSAMINE SYNTHASE"/>
    <property type="match status" value="1"/>
</dbReference>
<evidence type="ECO:0000256" key="1">
    <source>
        <dbReference type="ARBA" id="ARBA00006739"/>
    </source>
</evidence>
<dbReference type="RefSeq" id="WP_311534115.1">
    <property type="nucleotide sequence ID" value="NZ_JAVRHQ010000005.1"/>
</dbReference>
<comment type="similarity">
    <text evidence="1">Belongs to the glycosyltransferase 2 family.</text>
</comment>
<feature type="domain" description="Glycosyltransferase 2-like" evidence="5">
    <location>
        <begin position="44"/>
        <end position="172"/>
    </location>
</feature>
<keyword evidence="4" id="KW-0812">Transmembrane</keyword>
<proteinExistence type="inferred from homology"/>
<dbReference type="GO" id="GO:0016757">
    <property type="term" value="F:glycosyltransferase activity"/>
    <property type="evidence" value="ECO:0007669"/>
    <property type="project" value="UniProtKB-KW"/>
</dbReference>